<name>A0A6V7VE28_MELEN</name>
<dbReference type="AlphaFoldDB" id="A0A6V7VE28"/>
<comment type="caution">
    <text evidence="1">The sequence shown here is derived from an EMBL/GenBank/DDBJ whole genome shotgun (WGS) entry which is preliminary data.</text>
</comment>
<reference evidence="1 2" key="1">
    <citation type="submission" date="2020-08" db="EMBL/GenBank/DDBJ databases">
        <authorList>
            <person name="Koutsovoulos G."/>
            <person name="Danchin GJ E."/>
        </authorList>
    </citation>
    <scope>NUCLEOTIDE SEQUENCE [LARGE SCALE GENOMIC DNA]</scope>
</reference>
<organism evidence="1 2">
    <name type="scientific">Meloidogyne enterolobii</name>
    <name type="common">Root-knot nematode worm</name>
    <name type="synonym">Meloidogyne mayaguensis</name>
    <dbReference type="NCBI Taxonomy" id="390850"/>
    <lineage>
        <taxon>Eukaryota</taxon>
        <taxon>Metazoa</taxon>
        <taxon>Ecdysozoa</taxon>
        <taxon>Nematoda</taxon>
        <taxon>Chromadorea</taxon>
        <taxon>Rhabditida</taxon>
        <taxon>Tylenchina</taxon>
        <taxon>Tylenchomorpha</taxon>
        <taxon>Tylenchoidea</taxon>
        <taxon>Meloidogynidae</taxon>
        <taxon>Meloidogyninae</taxon>
        <taxon>Meloidogyne</taxon>
    </lineage>
</organism>
<gene>
    <name evidence="1" type="ORF">MENT_LOCUS24795</name>
</gene>
<evidence type="ECO:0000313" key="2">
    <source>
        <dbReference type="Proteomes" id="UP000580250"/>
    </source>
</evidence>
<sequence length="66" mass="7820">MLLRICWSLLNLCLNILTNLRKMFSITLATNMEIVGQTEIWLGLLLQLGQPFILLFRQRWRKVLCD</sequence>
<dbReference type="EMBL" id="CAJEWN010000214">
    <property type="protein sequence ID" value="CAD2173200.1"/>
    <property type="molecule type" value="Genomic_DNA"/>
</dbReference>
<dbReference type="Proteomes" id="UP000580250">
    <property type="component" value="Unassembled WGS sequence"/>
</dbReference>
<protein>
    <submittedName>
        <fullName evidence="1">Uncharacterized protein</fullName>
    </submittedName>
</protein>
<accession>A0A6V7VE28</accession>
<proteinExistence type="predicted"/>
<evidence type="ECO:0000313" key="1">
    <source>
        <dbReference type="EMBL" id="CAD2173200.1"/>
    </source>
</evidence>